<evidence type="ECO:0000313" key="3">
    <source>
        <dbReference type="EMBL" id="KAL1410725.1"/>
    </source>
</evidence>
<dbReference type="InterPro" id="IPR001938">
    <property type="entry name" value="Thaumatin"/>
</dbReference>
<reference evidence="3 4" key="1">
    <citation type="submission" date="2023-08" db="EMBL/GenBank/DDBJ databases">
        <title>Annotated Genome Sequence of Vanrija albida AlHP1.</title>
        <authorList>
            <person name="Herzog R."/>
        </authorList>
    </citation>
    <scope>NUCLEOTIDE SEQUENCE [LARGE SCALE GENOMIC DNA]</scope>
    <source>
        <strain evidence="3 4">AlHP1</strain>
    </source>
</reference>
<dbReference type="PANTHER" id="PTHR31048">
    <property type="entry name" value="OS03G0233200 PROTEIN"/>
    <property type="match status" value="1"/>
</dbReference>
<dbReference type="Pfam" id="PF00314">
    <property type="entry name" value="Thaumatin"/>
    <property type="match status" value="1"/>
</dbReference>
<keyword evidence="2" id="KW-0732">Signal</keyword>
<proteinExistence type="predicted"/>
<keyword evidence="4" id="KW-1185">Reference proteome</keyword>
<comment type="caution">
    <text evidence="3">The sequence shown here is derived from an EMBL/GenBank/DDBJ whole genome shotgun (WGS) entry which is preliminary data.</text>
</comment>
<evidence type="ECO:0000256" key="1">
    <source>
        <dbReference type="SAM" id="MobiDB-lite"/>
    </source>
</evidence>
<feature type="compositionally biased region" description="Low complexity" evidence="1">
    <location>
        <begin position="412"/>
        <end position="422"/>
    </location>
</feature>
<sequence length="443" mass="44446">MPLLALLALLPALAAAQHARTFTVRNSCAQTLWPSFAGSAKLEQPPVWELPAGETTAFSVPDNYPGMRLWARTGCVPAPTSTGLQCASGDDLPSTLAEFTLSTTGDWTLDFYDISLVDGFNVPMAITPSRADCHAPRCAANINAVCPPQMRSHVDAAGVNHACAGACLSGFGDELWGNRDCCTGAYGADAALCGISGVDFYHVFKDACPDSYAYAYDEQSGAALYACDTRNGAPDYDIEFCPAGSGFAGVVDAPLKYANDFAKVSNKATTWSQTFTVRPSPTLAGATAAVTTAAASSTGAVASSAAAPSVPEPSAAPTSAAEATAALSDIASSPTAAPSLAATPSPASDLPAVSDTAAPTASDVISAVDVASGTPAVATGAAAPSDAPATPSDAPVAAPSDVPILAVTLPAAPAPSSAAPSKAHGHGHKHHKCLSRPARLTAA</sequence>
<dbReference type="RefSeq" id="XP_069210669.1">
    <property type="nucleotide sequence ID" value="XM_069350283.1"/>
</dbReference>
<feature type="compositionally biased region" description="Basic residues" evidence="1">
    <location>
        <begin position="423"/>
        <end position="434"/>
    </location>
</feature>
<dbReference type="Proteomes" id="UP001565368">
    <property type="component" value="Unassembled WGS sequence"/>
</dbReference>
<evidence type="ECO:0008006" key="5">
    <source>
        <dbReference type="Google" id="ProtNLM"/>
    </source>
</evidence>
<organism evidence="3 4">
    <name type="scientific">Vanrija albida</name>
    <dbReference type="NCBI Taxonomy" id="181172"/>
    <lineage>
        <taxon>Eukaryota</taxon>
        <taxon>Fungi</taxon>
        <taxon>Dikarya</taxon>
        <taxon>Basidiomycota</taxon>
        <taxon>Agaricomycotina</taxon>
        <taxon>Tremellomycetes</taxon>
        <taxon>Trichosporonales</taxon>
        <taxon>Trichosporonaceae</taxon>
        <taxon>Vanrija</taxon>
    </lineage>
</organism>
<dbReference type="PRINTS" id="PR00347">
    <property type="entry name" value="THAUMATIN"/>
</dbReference>
<name>A0ABR3Q7K6_9TREE</name>
<feature type="region of interest" description="Disordered" evidence="1">
    <location>
        <begin position="335"/>
        <end position="355"/>
    </location>
</feature>
<feature type="chain" id="PRO_5047011651" description="Osmotin, thaumatin-like protein" evidence="2">
    <location>
        <begin position="17"/>
        <end position="443"/>
    </location>
</feature>
<gene>
    <name evidence="3" type="ORF">Q8F55_001667</name>
</gene>
<feature type="compositionally biased region" description="Low complexity" evidence="1">
    <location>
        <begin position="335"/>
        <end position="352"/>
    </location>
</feature>
<dbReference type="Gene3D" id="2.60.110.10">
    <property type="entry name" value="Thaumatin"/>
    <property type="match status" value="1"/>
</dbReference>
<protein>
    <recommendedName>
        <fullName evidence="5">Osmotin, thaumatin-like protein</fullName>
    </recommendedName>
</protein>
<feature type="signal peptide" evidence="2">
    <location>
        <begin position="1"/>
        <end position="16"/>
    </location>
</feature>
<dbReference type="GeneID" id="95982710"/>
<dbReference type="PROSITE" id="PS51367">
    <property type="entry name" value="THAUMATIN_2"/>
    <property type="match status" value="1"/>
</dbReference>
<dbReference type="EMBL" id="JBBXJM010000002">
    <property type="protein sequence ID" value="KAL1410725.1"/>
    <property type="molecule type" value="Genomic_DNA"/>
</dbReference>
<dbReference type="InterPro" id="IPR037176">
    <property type="entry name" value="Osmotin/thaumatin-like_sf"/>
</dbReference>
<evidence type="ECO:0000256" key="2">
    <source>
        <dbReference type="SAM" id="SignalP"/>
    </source>
</evidence>
<dbReference type="SUPFAM" id="SSF49870">
    <property type="entry name" value="Osmotin, thaumatin-like protein"/>
    <property type="match status" value="1"/>
</dbReference>
<dbReference type="SMART" id="SM00205">
    <property type="entry name" value="THN"/>
    <property type="match status" value="1"/>
</dbReference>
<feature type="region of interest" description="Disordered" evidence="1">
    <location>
        <begin position="412"/>
        <end position="443"/>
    </location>
</feature>
<evidence type="ECO:0000313" key="4">
    <source>
        <dbReference type="Proteomes" id="UP001565368"/>
    </source>
</evidence>
<accession>A0ABR3Q7K6</accession>